<name>A0A9W8GQH4_9FUNG</name>
<protein>
    <submittedName>
        <fullName evidence="2">Uncharacterized protein</fullName>
    </submittedName>
</protein>
<comment type="caution">
    <text evidence="2">The sequence shown here is derived from an EMBL/GenBank/DDBJ whole genome shotgun (WGS) entry which is preliminary data.</text>
</comment>
<evidence type="ECO:0000256" key="1">
    <source>
        <dbReference type="SAM" id="Coils"/>
    </source>
</evidence>
<organism evidence="2 3">
    <name type="scientific">Coemansia pectinata</name>
    <dbReference type="NCBI Taxonomy" id="1052879"/>
    <lineage>
        <taxon>Eukaryota</taxon>
        <taxon>Fungi</taxon>
        <taxon>Fungi incertae sedis</taxon>
        <taxon>Zoopagomycota</taxon>
        <taxon>Kickxellomycotina</taxon>
        <taxon>Kickxellomycetes</taxon>
        <taxon>Kickxellales</taxon>
        <taxon>Kickxellaceae</taxon>
        <taxon>Coemansia</taxon>
    </lineage>
</organism>
<reference evidence="2" key="1">
    <citation type="submission" date="2022-07" db="EMBL/GenBank/DDBJ databases">
        <title>Phylogenomic reconstructions and comparative analyses of Kickxellomycotina fungi.</title>
        <authorList>
            <person name="Reynolds N.K."/>
            <person name="Stajich J.E."/>
            <person name="Barry K."/>
            <person name="Grigoriev I.V."/>
            <person name="Crous P."/>
            <person name="Smith M.E."/>
        </authorList>
    </citation>
    <scope>NUCLEOTIDE SEQUENCE</scope>
    <source>
        <strain evidence="2">BCRC 34297</strain>
    </source>
</reference>
<evidence type="ECO:0000313" key="3">
    <source>
        <dbReference type="Proteomes" id="UP001140011"/>
    </source>
</evidence>
<accession>A0A9W8GQH4</accession>
<proteinExistence type="predicted"/>
<keyword evidence="1" id="KW-0175">Coiled coil</keyword>
<dbReference type="AlphaFoldDB" id="A0A9W8GQH4"/>
<evidence type="ECO:0000313" key="2">
    <source>
        <dbReference type="EMBL" id="KAJ2740762.1"/>
    </source>
</evidence>
<dbReference type="Proteomes" id="UP001140011">
    <property type="component" value="Unassembled WGS sequence"/>
</dbReference>
<feature type="coiled-coil region" evidence="1">
    <location>
        <begin position="73"/>
        <end position="107"/>
    </location>
</feature>
<dbReference type="EMBL" id="JANBUH010002119">
    <property type="protein sequence ID" value="KAJ2740762.1"/>
    <property type="molecule type" value="Genomic_DNA"/>
</dbReference>
<sequence>LTSHYQPDMTPSEREFVREVREMDFHVNGAGGYGYRIEWLEEKVKGMLAAADAKKASKNAQSSPTQKLSPAALDKIKQELEQKNNGIQDTNERILDLQERLDDLGIDDNSQ</sequence>
<keyword evidence="3" id="KW-1185">Reference proteome</keyword>
<dbReference type="OrthoDB" id="341482at2759"/>
<gene>
    <name evidence="2" type="ORF">GGI19_007052</name>
</gene>
<feature type="non-terminal residue" evidence="2">
    <location>
        <position position="1"/>
    </location>
</feature>